<dbReference type="PROSITE" id="PS00086">
    <property type="entry name" value="CYTOCHROME_P450"/>
    <property type="match status" value="1"/>
</dbReference>
<evidence type="ECO:0000256" key="2">
    <source>
        <dbReference type="ARBA" id="ARBA00005179"/>
    </source>
</evidence>
<dbReference type="GO" id="GO:0016705">
    <property type="term" value="F:oxidoreductase activity, acting on paired donors, with incorporation or reduction of molecular oxygen"/>
    <property type="evidence" value="ECO:0007669"/>
    <property type="project" value="InterPro"/>
</dbReference>
<evidence type="ECO:0000313" key="10">
    <source>
        <dbReference type="EMBL" id="KAF5369600.1"/>
    </source>
</evidence>
<dbReference type="AlphaFoldDB" id="A0A8H5GRS0"/>
<keyword evidence="6" id="KW-0560">Oxidoreductase</keyword>
<dbReference type="GO" id="GO:0020037">
    <property type="term" value="F:heme binding"/>
    <property type="evidence" value="ECO:0007669"/>
    <property type="project" value="InterPro"/>
</dbReference>
<sequence length="904" mass="103028">MTATLPITIPETLASWKWPRWHCNPHYEECRAESQAWFESFKAFSPKAQDAWNRCNFSLLAALSFPYQDKERLRASCDLMCLFFVIDEYTDLVDEIEARKLVDCVMDALRNPDKPRPEGEWVGGEVARQYWQRVLKFATLRGQERFIEIYDEFVSAVVEQANDREHSTIHDVDSFLEVRRNTIGAKPSFAVLELDMSLPDEVVHHPVIVKLRLLATDMLCLGNDIVSYNLEQAQGNDKHNVIKIIMEQYGMNVQEAMDSLDEWHKDLERQWNENWAKIPKFGGPIDKDVAHYLDGVAIWLSVEHPLLTRNNPNIQRRMERAMIAMRGRHGATSYALENGSAEIPRAAEQVDRPGYPRLKWYKLCIIQANHSSYLKAFHYEAATALLLLKYRFGGILSNTMQNLALVAGAILCSLYAYRLWFRRSRVPLPPSPKGLPVVGNIFDLAGHDFYKQAIELSEQFGSDIISFNILGKTTIVLNSLQVTSDLFDKRGSNYIDRPELPMIVDLMGWDWTMALFRSGPRWKEHRRVFHANYNEPINVANTRSLQLPIVKDLLKRLLASPDDFQAHIRLHAAAIIMKRTYGHHVEDESDQFVRLADDATRSTSEAAVPGAFYVDLFPILKHVPEWFPGAGFQKRAREWRKLSTAMLNVPFEMVKENMKKGTAVPSFVSVALEKNVATPSEAVSEELIKNVAAVSYAAGADTSVAVELIFILAMVLHPEVQKKAQIEIESVTGGLRLPTFDDRRDMPYLTAVLKELLRWQPPLPLALPHRTLKEDHYRNYYIPAGATVFGNAWAILHDKKMFPMPDSFKPERFMDDPSLPDPAEIAAFGFGRRICAGKGMALDSIWIVMAQILAVFNITKARDNNGNEITPEIAFVDDTIKHPLPFQCRIEPRSDSLVAMIDYD</sequence>
<evidence type="ECO:0000256" key="9">
    <source>
        <dbReference type="PIRSR" id="PIRSR602401-1"/>
    </source>
</evidence>
<comment type="cofactor">
    <cofactor evidence="1 9">
        <name>heme</name>
        <dbReference type="ChEBI" id="CHEBI:30413"/>
    </cofactor>
</comment>
<accession>A0A8H5GRS0</accession>
<dbReference type="InterPro" id="IPR001128">
    <property type="entry name" value="Cyt_P450"/>
</dbReference>
<dbReference type="PRINTS" id="PR00463">
    <property type="entry name" value="EP450I"/>
</dbReference>
<name>A0A8H5GRS0_9AGAR</name>
<dbReference type="InterPro" id="IPR002401">
    <property type="entry name" value="Cyt_P450_E_grp-I"/>
</dbReference>
<dbReference type="InterPro" id="IPR008949">
    <property type="entry name" value="Isoprenoid_synthase_dom_sf"/>
</dbReference>
<comment type="pathway">
    <text evidence="2">Secondary metabolite biosynthesis.</text>
</comment>
<organism evidence="10 11">
    <name type="scientific">Collybiopsis confluens</name>
    <dbReference type="NCBI Taxonomy" id="2823264"/>
    <lineage>
        <taxon>Eukaryota</taxon>
        <taxon>Fungi</taxon>
        <taxon>Dikarya</taxon>
        <taxon>Basidiomycota</taxon>
        <taxon>Agaricomycotina</taxon>
        <taxon>Agaricomycetes</taxon>
        <taxon>Agaricomycetidae</taxon>
        <taxon>Agaricales</taxon>
        <taxon>Marasmiineae</taxon>
        <taxon>Omphalotaceae</taxon>
        <taxon>Collybiopsis</taxon>
    </lineage>
</organism>
<keyword evidence="8" id="KW-0503">Monooxygenase</keyword>
<evidence type="ECO:0000256" key="6">
    <source>
        <dbReference type="ARBA" id="ARBA00023002"/>
    </source>
</evidence>
<evidence type="ECO:0000256" key="5">
    <source>
        <dbReference type="ARBA" id="ARBA00022723"/>
    </source>
</evidence>
<dbReference type="Gene3D" id="1.10.630.10">
    <property type="entry name" value="Cytochrome P450"/>
    <property type="match status" value="1"/>
</dbReference>
<dbReference type="PANTHER" id="PTHR46300:SF7">
    <property type="entry name" value="P450, PUTATIVE (EUROFUNG)-RELATED"/>
    <property type="match status" value="1"/>
</dbReference>
<dbReference type="Gene3D" id="1.10.600.10">
    <property type="entry name" value="Farnesyl Diphosphate Synthase"/>
    <property type="match status" value="1"/>
</dbReference>
<keyword evidence="7 9" id="KW-0408">Iron</keyword>
<keyword evidence="11" id="KW-1185">Reference proteome</keyword>
<dbReference type="InterPro" id="IPR050364">
    <property type="entry name" value="Cytochrome_P450_fung"/>
</dbReference>
<proteinExistence type="inferred from homology"/>
<dbReference type="Pfam" id="PF00067">
    <property type="entry name" value="p450"/>
    <property type="match status" value="1"/>
</dbReference>
<evidence type="ECO:0000256" key="7">
    <source>
        <dbReference type="ARBA" id="ARBA00023004"/>
    </source>
</evidence>
<dbReference type="SUPFAM" id="SSF48264">
    <property type="entry name" value="Cytochrome P450"/>
    <property type="match status" value="1"/>
</dbReference>
<dbReference type="InterPro" id="IPR036396">
    <property type="entry name" value="Cyt_P450_sf"/>
</dbReference>
<comment type="similarity">
    <text evidence="3">Belongs to the cytochrome P450 family.</text>
</comment>
<comment type="caution">
    <text evidence="10">The sequence shown here is derived from an EMBL/GenBank/DDBJ whole genome shotgun (WGS) entry which is preliminary data.</text>
</comment>
<keyword evidence="4 9" id="KW-0349">Heme</keyword>
<keyword evidence="5 9" id="KW-0479">Metal-binding</keyword>
<evidence type="ECO:0000313" key="11">
    <source>
        <dbReference type="Proteomes" id="UP000518752"/>
    </source>
</evidence>
<feature type="binding site" description="axial binding residue" evidence="9">
    <location>
        <position position="835"/>
    </location>
    <ligand>
        <name>heme</name>
        <dbReference type="ChEBI" id="CHEBI:30413"/>
    </ligand>
    <ligandPart>
        <name>Fe</name>
        <dbReference type="ChEBI" id="CHEBI:18248"/>
    </ligandPart>
</feature>
<gene>
    <name evidence="10" type="ORF">D9757_010451</name>
</gene>
<protein>
    <recommendedName>
        <fullName evidence="12">Cytochrome P450</fullName>
    </recommendedName>
</protein>
<dbReference type="OrthoDB" id="2789670at2759"/>
<dbReference type="GO" id="GO:0004497">
    <property type="term" value="F:monooxygenase activity"/>
    <property type="evidence" value="ECO:0007669"/>
    <property type="project" value="UniProtKB-KW"/>
</dbReference>
<dbReference type="Proteomes" id="UP000518752">
    <property type="component" value="Unassembled WGS sequence"/>
</dbReference>
<evidence type="ECO:0000256" key="4">
    <source>
        <dbReference type="ARBA" id="ARBA00022617"/>
    </source>
</evidence>
<reference evidence="10 11" key="1">
    <citation type="journal article" date="2020" name="ISME J.">
        <title>Uncovering the hidden diversity of litter-decomposition mechanisms in mushroom-forming fungi.</title>
        <authorList>
            <person name="Floudas D."/>
            <person name="Bentzer J."/>
            <person name="Ahren D."/>
            <person name="Johansson T."/>
            <person name="Persson P."/>
            <person name="Tunlid A."/>
        </authorList>
    </citation>
    <scope>NUCLEOTIDE SEQUENCE [LARGE SCALE GENOMIC DNA]</scope>
    <source>
        <strain evidence="10 11">CBS 406.79</strain>
    </source>
</reference>
<dbReference type="GO" id="GO:0005506">
    <property type="term" value="F:iron ion binding"/>
    <property type="evidence" value="ECO:0007669"/>
    <property type="project" value="InterPro"/>
</dbReference>
<dbReference type="InterPro" id="IPR017972">
    <property type="entry name" value="Cyt_P450_CS"/>
</dbReference>
<dbReference type="EMBL" id="JAACJN010000127">
    <property type="protein sequence ID" value="KAF5369600.1"/>
    <property type="molecule type" value="Genomic_DNA"/>
</dbReference>
<evidence type="ECO:0000256" key="8">
    <source>
        <dbReference type="ARBA" id="ARBA00023033"/>
    </source>
</evidence>
<dbReference type="Pfam" id="PF19086">
    <property type="entry name" value="Terpene_syn_C_2"/>
    <property type="match status" value="1"/>
</dbReference>
<dbReference type="CDD" id="cd11065">
    <property type="entry name" value="CYP64-like"/>
    <property type="match status" value="1"/>
</dbReference>
<evidence type="ECO:0000256" key="1">
    <source>
        <dbReference type="ARBA" id="ARBA00001971"/>
    </source>
</evidence>
<dbReference type="PANTHER" id="PTHR46300">
    <property type="entry name" value="P450, PUTATIVE (EUROFUNG)-RELATED-RELATED"/>
    <property type="match status" value="1"/>
</dbReference>
<evidence type="ECO:0000256" key="3">
    <source>
        <dbReference type="ARBA" id="ARBA00010617"/>
    </source>
</evidence>
<evidence type="ECO:0008006" key="12">
    <source>
        <dbReference type="Google" id="ProtNLM"/>
    </source>
</evidence>
<dbReference type="SUPFAM" id="SSF48576">
    <property type="entry name" value="Terpenoid synthases"/>
    <property type="match status" value="1"/>
</dbReference>